<evidence type="ECO:0000259" key="4">
    <source>
        <dbReference type="PROSITE" id="PS51459"/>
    </source>
</evidence>
<keyword evidence="2" id="KW-0547">Nucleotide-binding</keyword>
<dbReference type="InterPro" id="IPR025230">
    <property type="entry name" value="DUF4172"/>
</dbReference>
<evidence type="ECO:0000256" key="2">
    <source>
        <dbReference type="PIRSR" id="PIRSR640198-2"/>
    </source>
</evidence>
<evidence type="ECO:0000313" key="6">
    <source>
        <dbReference type="Proteomes" id="UP000886602"/>
    </source>
</evidence>
<organism evidence="5 6">
    <name type="scientific">Candidatus Propionivibrio dominans</name>
    <dbReference type="NCBI Taxonomy" id="2954373"/>
    <lineage>
        <taxon>Bacteria</taxon>
        <taxon>Pseudomonadati</taxon>
        <taxon>Pseudomonadota</taxon>
        <taxon>Betaproteobacteria</taxon>
        <taxon>Rhodocyclales</taxon>
        <taxon>Rhodocyclaceae</taxon>
        <taxon>Propionivibrio</taxon>
    </lineage>
</organism>
<evidence type="ECO:0000313" key="5">
    <source>
        <dbReference type="EMBL" id="MBK7422390.1"/>
    </source>
</evidence>
<sequence length="491" mass="55838">MKWNWQQADWPQFSYQKSALADLEACFLHQSGVFIGAMKHVSAEDKDTLIVDLISTEALKTSEIEGEILDRDSLQSSIRHNFGLDDKKQKILPAEQGIAEMMVDLYKTFKKPLSHEQLFAWHKMLMKGRRDLREPGAYRSNEDPMQVISGPVHKPKVHFEAPPSKTVRREMTHFIKWLNDTAPGGKNPLSALTRAGIAHLHFVCIHPFEDGNGRIGRAIAEKVLSQCLGQPTLIALSREIQERKKAYYGSLEKNNKGNEITDWLVYFAKTILEAQGYTQKLTDFLIKKSKLYEKQRGKMNARQEKVIACLFREGPEGFKRGLSAEKYISIARTSRATATRDLQELVEIGALLKTGERKYTRYQLCMKVTSRKSQGDLHRPWTFQGCFDVTGSNRRPPIPADRCPRWRVHRSPGRQTRGGLITTKATFPGGFPECFERLISRLRGCFAYIPLRVMRPNPCQTANWTRHGAGLTDCQDDSGSEQSPCRARAVT</sequence>
<proteinExistence type="predicted"/>
<dbReference type="PANTHER" id="PTHR13504:SF33">
    <property type="entry name" value="FIC FAMILY PROTEIN"/>
    <property type="match status" value="1"/>
</dbReference>
<dbReference type="PANTHER" id="PTHR13504">
    <property type="entry name" value="FIDO DOMAIN-CONTAINING PROTEIN DDB_G0283145"/>
    <property type="match status" value="1"/>
</dbReference>
<dbReference type="Proteomes" id="UP000886602">
    <property type="component" value="Unassembled WGS sequence"/>
</dbReference>
<feature type="region of interest" description="Disordered" evidence="3">
    <location>
        <begin position="472"/>
        <end position="491"/>
    </location>
</feature>
<dbReference type="Gene3D" id="1.10.3290.10">
    <property type="entry name" value="Fido-like domain"/>
    <property type="match status" value="1"/>
</dbReference>
<dbReference type="Pfam" id="PF02661">
    <property type="entry name" value="Fic"/>
    <property type="match status" value="1"/>
</dbReference>
<dbReference type="Gene3D" id="1.10.10.10">
    <property type="entry name" value="Winged helix-like DNA-binding domain superfamily/Winged helix DNA-binding domain"/>
    <property type="match status" value="1"/>
</dbReference>
<dbReference type="PROSITE" id="PS51459">
    <property type="entry name" value="FIDO"/>
    <property type="match status" value="1"/>
</dbReference>
<dbReference type="InterPro" id="IPR003812">
    <property type="entry name" value="Fido"/>
</dbReference>
<feature type="binding site" evidence="2">
    <location>
        <begin position="247"/>
        <end position="248"/>
    </location>
    <ligand>
        <name>ATP</name>
        <dbReference type="ChEBI" id="CHEBI:30616"/>
    </ligand>
</feature>
<dbReference type="InterPro" id="IPR040198">
    <property type="entry name" value="Fido_containing"/>
</dbReference>
<dbReference type="InterPro" id="IPR036388">
    <property type="entry name" value="WH-like_DNA-bd_sf"/>
</dbReference>
<gene>
    <name evidence="5" type="ORF">IPJ48_04445</name>
</gene>
<dbReference type="EMBL" id="JADJNC010000006">
    <property type="protein sequence ID" value="MBK7422390.1"/>
    <property type="molecule type" value="Genomic_DNA"/>
</dbReference>
<keyword evidence="2" id="KW-0067">ATP-binding</keyword>
<dbReference type="InterPro" id="IPR036597">
    <property type="entry name" value="Fido-like_dom_sf"/>
</dbReference>
<evidence type="ECO:0000256" key="1">
    <source>
        <dbReference type="PIRSR" id="PIRSR640198-1"/>
    </source>
</evidence>
<comment type="caution">
    <text evidence="5">The sequence shown here is derived from an EMBL/GenBank/DDBJ whole genome shotgun (WGS) entry which is preliminary data.</text>
</comment>
<dbReference type="SUPFAM" id="SSF140931">
    <property type="entry name" value="Fic-like"/>
    <property type="match status" value="1"/>
</dbReference>
<accession>A0A9D7IBY7</accession>
<dbReference type="GO" id="GO:0005524">
    <property type="term" value="F:ATP binding"/>
    <property type="evidence" value="ECO:0007669"/>
    <property type="project" value="UniProtKB-KW"/>
</dbReference>
<protein>
    <submittedName>
        <fullName evidence="5">Fic family protein</fullName>
    </submittedName>
</protein>
<dbReference type="Pfam" id="PF13776">
    <property type="entry name" value="DUF4172"/>
    <property type="match status" value="1"/>
</dbReference>
<feature type="active site" evidence="1">
    <location>
        <position position="206"/>
    </location>
</feature>
<dbReference type="AlphaFoldDB" id="A0A9D7IBY7"/>
<evidence type="ECO:0000256" key="3">
    <source>
        <dbReference type="SAM" id="MobiDB-lite"/>
    </source>
</evidence>
<reference evidence="5" key="1">
    <citation type="submission" date="2020-10" db="EMBL/GenBank/DDBJ databases">
        <title>Connecting structure to function with the recovery of over 1000 high-quality activated sludge metagenome-assembled genomes encoding full-length rRNA genes using long-read sequencing.</title>
        <authorList>
            <person name="Singleton C.M."/>
            <person name="Petriglieri F."/>
            <person name="Kristensen J.M."/>
            <person name="Kirkegaard R.H."/>
            <person name="Michaelsen T.Y."/>
            <person name="Andersen M.H."/>
            <person name="Karst S.M."/>
            <person name="Dueholm M.S."/>
            <person name="Nielsen P.H."/>
            <person name="Albertsen M."/>
        </authorList>
    </citation>
    <scope>NUCLEOTIDE SEQUENCE</scope>
    <source>
        <strain evidence="5">EsbW_18-Q3-R4-48_MAXAC.044</strain>
    </source>
</reference>
<feature type="binding site" evidence="2">
    <location>
        <position position="255"/>
    </location>
    <ligand>
        <name>ATP</name>
        <dbReference type="ChEBI" id="CHEBI:30616"/>
    </ligand>
</feature>
<name>A0A9D7IBY7_9RHOO</name>
<feature type="domain" description="Fido" evidence="4">
    <location>
        <begin position="113"/>
        <end position="269"/>
    </location>
</feature>
<feature type="binding site" evidence="2">
    <location>
        <begin position="210"/>
        <end position="217"/>
    </location>
    <ligand>
        <name>ATP</name>
        <dbReference type="ChEBI" id="CHEBI:30616"/>
    </ligand>
</feature>